<accession>A0A0F9UKU8</accession>
<reference evidence="1" key="1">
    <citation type="journal article" date="2015" name="Nature">
        <title>Complex archaea that bridge the gap between prokaryotes and eukaryotes.</title>
        <authorList>
            <person name="Spang A."/>
            <person name="Saw J.H."/>
            <person name="Jorgensen S.L."/>
            <person name="Zaremba-Niedzwiedzka K."/>
            <person name="Martijn J."/>
            <person name="Lind A.E."/>
            <person name="van Eijk R."/>
            <person name="Schleper C."/>
            <person name="Guy L."/>
            <person name="Ettema T.J."/>
        </authorList>
    </citation>
    <scope>NUCLEOTIDE SEQUENCE</scope>
</reference>
<sequence>MLDQVAARLAQEVGEEAPETRRTYEWEDDWEAWLDRMFPAAFADDFAPHQAEFWAWVWKLRRGVLPEEPFVGVWSRGGGKSSSAEGATVAVGVRGVRGYGLYVRATQDLADTSVGNVAAKLESSTVERYYPAHARRLLSKFGSSRGWRRNRIRTAGGFTLDALGLDVAARGVKMEDQRPDFIIFDDLDELHDSPHATKKKIDTLTKSLLPAGSKDVAVMGIQNLIIPHGVFSQLADGRAPFLVKRRVSGPHPAIRGMKTKVKTVKGKRMAVITGGTPVWGGQDLKACQDLMDLIGLPAFQQECQHQVTEREGTLWTKDMIKYVDQVPELKRAAVACDPSGGATEIGIVAAGEGYDGKAYVFADETQPGALGSLNWGNALIDVYDEWELDKILGERNYGGDMVEGNIKAAAGLRRVPFEYVIASRGKTLRAEPVSTLYENGEVLHVGTHPELEIEMTGWVQGDPWSPNRLDALVHVLTWLMLGKRKKGMRWGSQAKKKARRVAA</sequence>
<evidence type="ECO:0000313" key="1">
    <source>
        <dbReference type="EMBL" id="KKN88057.1"/>
    </source>
</evidence>
<name>A0A0F9UKU8_9ZZZZ</name>
<protein>
    <recommendedName>
        <fullName evidence="2">Terminase large subunit gp17-like C-terminal domain-containing protein</fullName>
    </recommendedName>
</protein>
<evidence type="ECO:0008006" key="2">
    <source>
        <dbReference type="Google" id="ProtNLM"/>
    </source>
</evidence>
<organism evidence="1">
    <name type="scientific">marine sediment metagenome</name>
    <dbReference type="NCBI Taxonomy" id="412755"/>
    <lineage>
        <taxon>unclassified sequences</taxon>
        <taxon>metagenomes</taxon>
        <taxon>ecological metagenomes</taxon>
    </lineage>
</organism>
<dbReference type="AlphaFoldDB" id="A0A0F9UKU8"/>
<dbReference type="EMBL" id="LAZR01000131">
    <property type="protein sequence ID" value="KKN88057.1"/>
    <property type="molecule type" value="Genomic_DNA"/>
</dbReference>
<proteinExistence type="predicted"/>
<comment type="caution">
    <text evidence="1">The sequence shown here is derived from an EMBL/GenBank/DDBJ whole genome shotgun (WGS) entry which is preliminary data.</text>
</comment>
<gene>
    <name evidence="1" type="ORF">LCGC14_0251290</name>
</gene>